<dbReference type="STRING" id="104452.A0A0L7L9E2"/>
<evidence type="ECO:0000313" key="2">
    <source>
        <dbReference type="Proteomes" id="UP000037510"/>
    </source>
</evidence>
<sequence length="421" mass="47943">MEHNTLIHTEQPISSAVNMMARNNSNEILLPTVKVKIMGPHNKELHVKAILDSASQTSLVTENVINQLNLNPKKSELEILGVSNSKNKTQYSVPLDIYSLTSPFKTSINCQVVENITCQLPQMKIDRSKLLIPPNIVLADEQFDTSSEISLLIAADVFFQVLLPSEQELQQPSQPSQPCQPAFINTKFGETITRFWKTESVPKTFDENLSEHQLAEEVFQNSVKLSEGKFTVDLPLKLPLEEVNDTLGSSFDLAFYRFLNLEKKLQSNSILQTDYKKFIHEYENSQIVLAWLKTEVTKLQAYVANRVQKIKQVLSPPWTWLYVNTHDNPADLLSRGISACKLPSCTLWWDGPSFLHSDKYRYKDDIKENNIPDNLPEIEPESINSEEAVTLLTRTTQADLYQSIDKFSDLNKKFVAKKGKR</sequence>
<reference evidence="1 2" key="1">
    <citation type="journal article" date="2015" name="Genome Biol. Evol.">
        <title>The genome of winter moth (Operophtera brumata) provides a genomic perspective on sexual dimorphism and phenology.</title>
        <authorList>
            <person name="Derks M.F."/>
            <person name="Smit S."/>
            <person name="Salis L."/>
            <person name="Schijlen E."/>
            <person name="Bossers A."/>
            <person name="Mateman C."/>
            <person name="Pijl A.S."/>
            <person name="de Ridder D."/>
            <person name="Groenen M.A."/>
            <person name="Visser M.E."/>
            <person name="Megens H.J."/>
        </authorList>
    </citation>
    <scope>NUCLEOTIDE SEQUENCE [LARGE SCALE GENOMIC DNA]</scope>
    <source>
        <strain evidence="1">WM2013NL</strain>
        <tissue evidence="1">Head and thorax</tissue>
    </source>
</reference>
<protein>
    <submittedName>
        <fullName evidence="1">Uncharacterized protein</fullName>
    </submittedName>
</protein>
<name>A0A0L7L9E2_OPEBR</name>
<dbReference type="PANTHER" id="PTHR22955">
    <property type="entry name" value="RETROTRANSPOSON"/>
    <property type="match status" value="1"/>
</dbReference>
<accession>A0A0L7L9E2</accession>
<dbReference type="PANTHER" id="PTHR22955:SF77">
    <property type="entry name" value="ASPARTIC PUTATIVE DOMAIN-CONTAINING PROTEIN-RELATED"/>
    <property type="match status" value="1"/>
</dbReference>
<evidence type="ECO:0000313" key="1">
    <source>
        <dbReference type="EMBL" id="KOB72097.1"/>
    </source>
</evidence>
<dbReference type="Proteomes" id="UP000037510">
    <property type="component" value="Unassembled WGS sequence"/>
</dbReference>
<comment type="caution">
    <text evidence="1">The sequence shown here is derived from an EMBL/GenBank/DDBJ whole genome shotgun (WGS) entry which is preliminary data.</text>
</comment>
<keyword evidence="2" id="KW-1185">Reference proteome</keyword>
<gene>
    <name evidence="1" type="ORF">OBRU01_10576</name>
</gene>
<dbReference type="AlphaFoldDB" id="A0A0L7L9E2"/>
<organism evidence="1 2">
    <name type="scientific">Operophtera brumata</name>
    <name type="common">Winter moth</name>
    <name type="synonym">Phalaena brumata</name>
    <dbReference type="NCBI Taxonomy" id="104452"/>
    <lineage>
        <taxon>Eukaryota</taxon>
        <taxon>Metazoa</taxon>
        <taxon>Ecdysozoa</taxon>
        <taxon>Arthropoda</taxon>
        <taxon>Hexapoda</taxon>
        <taxon>Insecta</taxon>
        <taxon>Pterygota</taxon>
        <taxon>Neoptera</taxon>
        <taxon>Endopterygota</taxon>
        <taxon>Lepidoptera</taxon>
        <taxon>Glossata</taxon>
        <taxon>Ditrysia</taxon>
        <taxon>Geometroidea</taxon>
        <taxon>Geometridae</taxon>
        <taxon>Larentiinae</taxon>
        <taxon>Operophtera</taxon>
    </lineage>
</organism>
<proteinExistence type="predicted"/>
<dbReference type="EMBL" id="JTDY01002107">
    <property type="protein sequence ID" value="KOB72097.1"/>
    <property type="molecule type" value="Genomic_DNA"/>
</dbReference>